<comment type="caution">
    <text evidence="3">The sequence shown here is derived from an EMBL/GenBank/DDBJ whole genome shotgun (WGS) entry which is preliminary data.</text>
</comment>
<keyword evidence="1" id="KW-0808">Transferase</keyword>
<evidence type="ECO:0000313" key="3">
    <source>
        <dbReference type="EMBL" id="KAK0387069.1"/>
    </source>
</evidence>
<dbReference type="InterPro" id="IPR023213">
    <property type="entry name" value="CAT-like_dom_sf"/>
</dbReference>
<dbReference type="Pfam" id="PF22664">
    <property type="entry name" value="TRI-like_N"/>
    <property type="match status" value="1"/>
</dbReference>
<gene>
    <name evidence="3" type="ORF">NLU13_5382</name>
</gene>
<proteinExistence type="predicted"/>
<keyword evidence="4" id="KW-1185">Reference proteome</keyword>
<reference evidence="3" key="1">
    <citation type="submission" date="2022-10" db="EMBL/GenBank/DDBJ databases">
        <title>Determination and structural analysis of whole genome sequence of Sarocladium strictum F4-1.</title>
        <authorList>
            <person name="Hu L."/>
            <person name="Jiang Y."/>
        </authorList>
    </citation>
    <scope>NUCLEOTIDE SEQUENCE</scope>
    <source>
        <strain evidence="3">F4-1</strain>
    </source>
</reference>
<name>A0AA39GIE0_SARSR</name>
<protein>
    <recommendedName>
        <fullName evidence="2">Trichothecene 3-O-acetyltransferase-like N-terminal domain-containing protein</fullName>
    </recommendedName>
</protein>
<sequence length="426" mass="46448">MVDIIPWLAGQVVIDGRTQSDSGTNRVIAYPPHDGPGKFLRVKDCKEIPDMPTYQDILRARAPLSMLHGQIISPCVGFPNTYPPDQVMPVVVMQANLLHGGIFLTCCGQHNVLDGNANARFIHHFAKICSGQELHPDAVAAANTGRPNAVPATTLDANFDSLAYLRKPSSLGEAPSQWPPTYGKSRWHCFHLPASSITALKHIARDGCPTVLQGDKSVPCVSTNDVLTAFVWRHVLRVRNLEDGTAKTNCVRAVNGRARFDPPISDNHLDHVIMCPYTELSVRNLLSLPLYSIAERLRGSLLEEATSHKFQSFVHMLATTKDRSTISYGASMKPNDITVTSFASQGIYDANFGANSGLDNADPELQGFPDTVRRPDLPGGDGVVWILPRARDGSINVSLHLDDEAVVALSEGRGSEEWTNLVDYVG</sequence>
<accession>A0AA39GIE0</accession>
<dbReference type="InterPro" id="IPR051283">
    <property type="entry name" value="Sec_Metabolite_Acyltrans"/>
</dbReference>
<evidence type="ECO:0000313" key="4">
    <source>
        <dbReference type="Proteomes" id="UP001175261"/>
    </source>
</evidence>
<dbReference type="PANTHER" id="PTHR31896:SF64">
    <property type="entry name" value="TRICHOTHECENE 3-O-ACETYLTRANSFERASE"/>
    <property type="match status" value="1"/>
</dbReference>
<evidence type="ECO:0000259" key="2">
    <source>
        <dbReference type="Pfam" id="PF22664"/>
    </source>
</evidence>
<organism evidence="3 4">
    <name type="scientific">Sarocladium strictum</name>
    <name type="common">Black bundle disease fungus</name>
    <name type="synonym">Acremonium strictum</name>
    <dbReference type="NCBI Taxonomy" id="5046"/>
    <lineage>
        <taxon>Eukaryota</taxon>
        <taxon>Fungi</taxon>
        <taxon>Dikarya</taxon>
        <taxon>Ascomycota</taxon>
        <taxon>Pezizomycotina</taxon>
        <taxon>Sordariomycetes</taxon>
        <taxon>Hypocreomycetidae</taxon>
        <taxon>Hypocreales</taxon>
        <taxon>Sarocladiaceae</taxon>
        <taxon>Sarocladium</taxon>
    </lineage>
</organism>
<dbReference type="GO" id="GO:0016740">
    <property type="term" value="F:transferase activity"/>
    <property type="evidence" value="ECO:0007669"/>
    <property type="project" value="UniProtKB-KW"/>
</dbReference>
<dbReference type="Gene3D" id="3.30.559.10">
    <property type="entry name" value="Chloramphenicol acetyltransferase-like domain"/>
    <property type="match status" value="2"/>
</dbReference>
<dbReference type="Proteomes" id="UP001175261">
    <property type="component" value="Unassembled WGS sequence"/>
</dbReference>
<evidence type="ECO:0000256" key="1">
    <source>
        <dbReference type="ARBA" id="ARBA00022679"/>
    </source>
</evidence>
<dbReference type="InterPro" id="IPR054710">
    <property type="entry name" value="Tri101-like_N"/>
</dbReference>
<dbReference type="PANTHER" id="PTHR31896">
    <property type="entry name" value="FAMILY REGULATORY PROTEIN, PUTATIVE (AFU_ORTHOLOGUE AFUA_3G14730)-RELATED"/>
    <property type="match status" value="1"/>
</dbReference>
<feature type="domain" description="Trichothecene 3-O-acetyltransferase-like N-terminal" evidence="2">
    <location>
        <begin position="4"/>
        <end position="129"/>
    </location>
</feature>
<dbReference type="AlphaFoldDB" id="A0AA39GIE0"/>
<dbReference type="EMBL" id="JAPDFR010000004">
    <property type="protein sequence ID" value="KAK0387069.1"/>
    <property type="molecule type" value="Genomic_DNA"/>
</dbReference>